<evidence type="ECO:0000313" key="2">
    <source>
        <dbReference type="Proteomes" id="UP000054560"/>
    </source>
</evidence>
<dbReference type="Proteomes" id="UP000054560">
    <property type="component" value="Unassembled WGS sequence"/>
</dbReference>
<dbReference type="RefSeq" id="XP_014158782.1">
    <property type="nucleotide sequence ID" value="XM_014303307.1"/>
</dbReference>
<proteinExistence type="predicted"/>
<evidence type="ECO:0000313" key="1">
    <source>
        <dbReference type="EMBL" id="KNC84880.1"/>
    </source>
</evidence>
<dbReference type="EMBL" id="KQ241734">
    <property type="protein sequence ID" value="KNC84880.1"/>
    <property type="molecule type" value="Genomic_DNA"/>
</dbReference>
<name>A0A0L0G792_9EUKA</name>
<reference evidence="1 2" key="1">
    <citation type="submission" date="2011-02" db="EMBL/GenBank/DDBJ databases">
        <title>The Genome Sequence of Sphaeroforma arctica JP610.</title>
        <authorList>
            <consortium name="The Broad Institute Genome Sequencing Platform"/>
            <person name="Russ C."/>
            <person name="Cuomo C."/>
            <person name="Young S.K."/>
            <person name="Zeng Q."/>
            <person name="Gargeya S."/>
            <person name="Alvarado L."/>
            <person name="Berlin A."/>
            <person name="Chapman S.B."/>
            <person name="Chen Z."/>
            <person name="Freedman E."/>
            <person name="Gellesch M."/>
            <person name="Goldberg J."/>
            <person name="Griggs A."/>
            <person name="Gujja S."/>
            <person name="Heilman E."/>
            <person name="Heiman D."/>
            <person name="Howarth C."/>
            <person name="Mehta T."/>
            <person name="Neiman D."/>
            <person name="Pearson M."/>
            <person name="Roberts A."/>
            <person name="Saif S."/>
            <person name="Shea T."/>
            <person name="Shenoy N."/>
            <person name="Sisk P."/>
            <person name="Stolte C."/>
            <person name="Sykes S."/>
            <person name="White J."/>
            <person name="Yandava C."/>
            <person name="Burger G."/>
            <person name="Gray M.W."/>
            <person name="Holland P.W.H."/>
            <person name="King N."/>
            <person name="Lang F.B.F."/>
            <person name="Roger A.J."/>
            <person name="Ruiz-Trillo I."/>
            <person name="Haas B."/>
            <person name="Nusbaum C."/>
            <person name="Birren B."/>
        </authorList>
    </citation>
    <scope>NUCLEOTIDE SEQUENCE [LARGE SCALE GENOMIC DNA]</scope>
    <source>
        <strain evidence="1 2">JP610</strain>
    </source>
</reference>
<dbReference type="AlphaFoldDB" id="A0A0L0G792"/>
<accession>A0A0L0G792</accession>
<sequence>MGIILKDVDSSDDEEFDGDIVSNVGDSDTSIGSEHVFKAPLPVTRSQDIGDKEEIDGGLISGFDDTDNSLVFVRVFRAPLPDARAHWLL</sequence>
<keyword evidence="2" id="KW-1185">Reference proteome</keyword>
<protein>
    <submittedName>
        <fullName evidence="1">Uncharacterized protein</fullName>
    </submittedName>
</protein>
<dbReference type="GeneID" id="25903423"/>
<organism evidence="1 2">
    <name type="scientific">Sphaeroforma arctica JP610</name>
    <dbReference type="NCBI Taxonomy" id="667725"/>
    <lineage>
        <taxon>Eukaryota</taxon>
        <taxon>Ichthyosporea</taxon>
        <taxon>Ichthyophonida</taxon>
        <taxon>Sphaeroforma</taxon>
    </lineage>
</organism>
<gene>
    <name evidence="1" type="ORF">SARC_02919</name>
</gene>